<dbReference type="Gene3D" id="2.60.40.10">
    <property type="entry name" value="Immunoglobulins"/>
    <property type="match status" value="1"/>
</dbReference>
<proteinExistence type="predicted"/>
<evidence type="ECO:0000256" key="2">
    <source>
        <dbReference type="ARBA" id="ARBA00022801"/>
    </source>
</evidence>
<keyword evidence="5" id="KW-1185">Reference proteome</keyword>
<evidence type="ECO:0000313" key="5">
    <source>
        <dbReference type="Proteomes" id="UP001205566"/>
    </source>
</evidence>
<sequence length="641" mass="65422">MKHFEQRKLLGAGLGLSLLLGTAAADAGSWQQNVAIGGFNKVHIYTPDSNSPIGDGKSLLVVLHGCTQSIDAYLSANLEQAAEEYGMVVAVPDAMNKAGFSCWSYWQGTRSRTAGDYKNLITLANTMSGDSSRGIDPNQVYIAGLSSGAAFANTTACIAPDVFAGMGISAGPSIGTSSSGAIGSCETANVTSRCNSYAGGYADHFDTQVASIAHGTNDTTVDDCYNTQNAEGMAGVYGVEQLPGTNTYTDSGRSASETLWQDGRVSMLWLNGVDHAWSGGQGASGSYISGAGINYASYLGQYFIDNNQRVDRNSGPVISNISISTSGSQVLVSGQAMDAEGSVQSVDATFDGDTSRSVSGGTDASGFFSLTSPALADGLYEVTVTATDDEGAAGEPYLSTVRVGPEPPAMAPALSNLSAHVAGQCVSVSGNVVDQNQDLESVTIAFSNGSINASVAGTDFSGEQCDLPGGAGTATVTATDMAGLSSSSSVSFVADAGVTATLDQHIAAGRLDYTNYANCYLEYSSASFRLDEFPVGGGQCQWRDNDASCNGPQVACTGSASGGSSSSSSGGSGSGGNGETCTEHATYNYYQKTAGRAYSTGNPMAPDYFAQGSDEPMAGSTWGLNTLHSSDGSTWSLGGCP</sequence>
<accession>A0ABT1P7J2</accession>
<organism evidence="4 5">
    <name type="scientific">Microbulbifer elongatus</name>
    <dbReference type="NCBI Taxonomy" id="86173"/>
    <lineage>
        <taxon>Bacteria</taxon>
        <taxon>Pseudomonadati</taxon>
        <taxon>Pseudomonadota</taxon>
        <taxon>Gammaproteobacteria</taxon>
        <taxon>Cellvibrionales</taxon>
        <taxon>Microbulbiferaceae</taxon>
        <taxon>Microbulbifer</taxon>
    </lineage>
</organism>
<dbReference type="Proteomes" id="UP001205566">
    <property type="component" value="Unassembled WGS sequence"/>
</dbReference>
<feature type="chain" id="PRO_5047490052" evidence="3">
    <location>
        <begin position="28"/>
        <end position="641"/>
    </location>
</feature>
<dbReference type="InterPro" id="IPR029058">
    <property type="entry name" value="AB_hydrolase_fold"/>
</dbReference>
<dbReference type="RefSeq" id="WP_255875974.1">
    <property type="nucleotide sequence ID" value="NZ_JACASI010000046.1"/>
</dbReference>
<evidence type="ECO:0000313" key="4">
    <source>
        <dbReference type="EMBL" id="MCQ3831046.1"/>
    </source>
</evidence>
<dbReference type="PANTHER" id="PTHR43037">
    <property type="entry name" value="UNNAMED PRODUCT-RELATED"/>
    <property type="match status" value="1"/>
</dbReference>
<feature type="signal peptide" evidence="3">
    <location>
        <begin position="1"/>
        <end position="27"/>
    </location>
</feature>
<protein>
    <submittedName>
        <fullName evidence="4">PHB depolymerase family esterase</fullName>
    </submittedName>
</protein>
<name>A0ABT1P7J2_9GAMM</name>
<keyword evidence="2" id="KW-0378">Hydrolase</keyword>
<dbReference type="Pfam" id="PF10503">
    <property type="entry name" value="Esterase_PHB"/>
    <property type="match status" value="1"/>
</dbReference>
<dbReference type="InterPro" id="IPR050955">
    <property type="entry name" value="Plant_Biomass_Hydrol_Est"/>
</dbReference>
<dbReference type="PANTHER" id="PTHR43037:SF1">
    <property type="entry name" value="BLL1128 PROTEIN"/>
    <property type="match status" value="1"/>
</dbReference>
<dbReference type="SUPFAM" id="SSF53474">
    <property type="entry name" value="alpha/beta-Hydrolases"/>
    <property type="match status" value="2"/>
</dbReference>
<dbReference type="NCBIfam" id="TIGR01840">
    <property type="entry name" value="esterase_phb"/>
    <property type="match status" value="1"/>
</dbReference>
<comment type="caution">
    <text evidence="4">The sequence shown here is derived from an EMBL/GenBank/DDBJ whole genome shotgun (WGS) entry which is preliminary data.</text>
</comment>
<gene>
    <name evidence="4" type="ORF">HXX02_16525</name>
</gene>
<dbReference type="Gene3D" id="3.40.50.1820">
    <property type="entry name" value="alpha/beta hydrolase"/>
    <property type="match status" value="1"/>
</dbReference>
<keyword evidence="1 3" id="KW-0732">Signal</keyword>
<evidence type="ECO:0000256" key="3">
    <source>
        <dbReference type="SAM" id="SignalP"/>
    </source>
</evidence>
<dbReference type="InterPro" id="IPR010126">
    <property type="entry name" value="Esterase_phb"/>
</dbReference>
<dbReference type="InterPro" id="IPR013783">
    <property type="entry name" value="Ig-like_fold"/>
</dbReference>
<evidence type="ECO:0000256" key="1">
    <source>
        <dbReference type="ARBA" id="ARBA00022729"/>
    </source>
</evidence>
<dbReference type="EMBL" id="JACASI010000046">
    <property type="protein sequence ID" value="MCQ3831046.1"/>
    <property type="molecule type" value="Genomic_DNA"/>
</dbReference>
<reference evidence="4" key="1">
    <citation type="thesis" date="2020" institute="Technische Universitat Dresden" country="Dresden, Germany">
        <title>The Agarolytic System of Microbulbifer elongatus PORT2, Isolated from Batu Karas, Pangandaran West Java Indonesia.</title>
        <authorList>
            <person name="Anggraeni S.R."/>
        </authorList>
    </citation>
    <scope>NUCLEOTIDE SEQUENCE</scope>
    <source>
        <strain evidence="4">PORT2</strain>
    </source>
</reference>